<dbReference type="OrthoDB" id="4187859at2759"/>
<accession>A0A8H7YSG5</accession>
<name>A0A8H7YSG5_AJECA</name>
<proteinExistence type="predicted"/>
<dbReference type="VEuPathDB" id="FungiDB:I7I52_07139"/>
<reference evidence="2 3" key="1">
    <citation type="submission" date="2021-01" db="EMBL/GenBank/DDBJ databases">
        <title>Chromosome-level genome assembly of a human fungal pathogen reveals clustering of transcriptionally co-regulated genes.</title>
        <authorList>
            <person name="Voorhies M."/>
            <person name="Cohen S."/>
            <person name="Shea T.P."/>
            <person name="Petrus S."/>
            <person name="Munoz J.F."/>
            <person name="Poplawski S."/>
            <person name="Goldman W.E."/>
            <person name="Michael T."/>
            <person name="Cuomo C.A."/>
            <person name="Sil A."/>
            <person name="Beyhan S."/>
        </authorList>
    </citation>
    <scope>NUCLEOTIDE SEQUENCE [LARGE SCALE GENOMIC DNA]</scope>
    <source>
        <strain evidence="2 3">G184AR</strain>
    </source>
</reference>
<dbReference type="EMBL" id="JAEVHI010000003">
    <property type="protein sequence ID" value="KAG5296451.1"/>
    <property type="molecule type" value="Genomic_DNA"/>
</dbReference>
<dbReference type="AlphaFoldDB" id="A0A8H7YSG5"/>
<evidence type="ECO:0000256" key="1">
    <source>
        <dbReference type="SAM" id="MobiDB-lite"/>
    </source>
</evidence>
<feature type="region of interest" description="Disordered" evidence="1">
    <location>
        <begin position="76"/>
        <end position="98"/>
    </location>
</feature>
<organism evidence="2 3">
    <name type="scientific">Ajellomyces capsulatus</name>
    <name type="common">Darling's disease fungus</name>
    <name type="synonym">Histoplasma capsulatum</name>
    <dbReference type="NCBI Taxonomy" id="5037"/>
    <lineage>
        <taxon>Eukaryota</taxon>
        <taxon>Fungi</taxon>
        <taxon>Dikarya</taxon>
        <taxon>Ascomycota</taxon>
        <taxon>Pezizomycotina</taxon>
        <taxon>Eurotiomycetes</taxon>
        <taxon>Eurotiomycetidae</taxon>
        <taxon>Onygenales</taxon>
        <taxon>Ajellomycetaceae</taxon>
        <taxon>Histoplasma</taxon>
    </lineage>
</organism>
<gene>
    <name evidence="2" type="ORF">I7I52_07139</name>
</gene>
<comment type="caution">
    <text evidence="2">The sequence shown here is derived from an EMBL/GenBank/DDBJ whole genome shotgun (WGS) entry which is preliminary data.</text>
</comment>
<sequence length="206" mass="22367">MVLAIAGLLSWCGIRGISSQRSIICEVAIHTLLVIITAGFAAGGLVHDWPLWIEAMLIITIGAYLARNIPTLSGEPGNTVPLPNPDNTSNLDQLRPHQENRSARLPFIPSRDRAMAMIKTIVGFGTGATSMTEDYTQLDEVGTAHPESGHLKIKAVISIYYPDLPILSTGIFTVQCEGRKGNYLHLRYSELTARSDGKAALQSFQP</sequence>
<dbReference type="Proteomes" id="UP000670092">
    <property type="component" value="Unassembled WGS sequence"/>
</dbReference>
<evidence type="ECO:0000313" key="3">
    <source>
        <dbReference type="Proteomes" id="UP000670092"/>
    </source>
</evidence>
<protein>
    <submittedName>
        <fullName evidence="2">Uncharacterized protein</fullName>
    </submittedName>
</protein>
<evidence type="ECO:0000313" key="2">
    <source>
        <dbReference type="EMBL" id="KAG5296451.1"/>
    </source>
</evidence>